<name>A0ABM1BED0_LIMPO</name>
<dbReference type="InterPro" id="IPR029245">
    <property type="entry name" value="DUF4528"/>
</dbReference>
<dbReference type="RefSeq" id="XP_013780284.1">
    <property type="nucleotide sequence ID" value="XM_013924830.2"/>
</dbReference>
<evidence type="ECO:0000313" key="1">
    <source>
        <dbReference type="Proteomes" id="UP000694941"/>
    </source>
</evidence>
<dbReference type="Proteomes" id="UP000694941">
    <property type="component" value="Unplaced"/>
</dbReference>
<protein>
    <submittedName>
        <fullName evidence="2">Uncharacterized protein C15orf61 homolog</fullName>
    </submittedName>
</protein>
<proteinExistence type="predicted"/>
<reference evidence="2" key="1">
    <citation type="submission" date="2025-08" db="UniProtKB">
        <authorList>
            <consortium name="RefSeq"/>
        </authorList>
    </citation>
    <scope>IDENTIFICATION</scope>
    <source>
        <tissue evidence="2">Muscle</tissue>
    </source>
</reference>
<gene>
    <name evidence="2" type="primary">LOC106464671</name>
</gene>
<organism evidence="1 2">
    <name type="scientific">Limulus polyphemus</name>
    <name type="common">Atlantic horseshoe crab</name>
    <dbReference type="NCBI Taxonomy" id="6850"/>
    <lineage>
        <taxon>Eukaryota</taxon>
        <taxon>Metazoa</taxon>
        <taxon>Ecdysozoa</taxon>
        <taxon>Arthropoda</taxon>
        <taxon>Chelicerata</taxon>
        <taxon>Merostomata</taxon>
        <taxon>Xiphosura</taxon>
        <taxon>Limulidae</taxon>
        <taxon>Limulus</taxon>
    </lineage>
</organism>
<dbReference type="PANTHER" id="PTHR34651:SF1">
    <property type="entry name" value="SIMILAR TO ENSANGP00000021391"/>
    <property type="match status" value="1"/>
</dbReference>
<evidence type="ECO:0000313" key="2">
    <source>
        <dbReference type="RefSeq" id="XP_013780284.1"/>
    </source>
</evidence>
<sequence length="152" mass="17579">MKKASIGPLTTMKWYFGFKGKNRKPFASEVLHSHIIQRQFPPWTSYFVKYSCVINDQFGLSHFNWNVNGVNYHVLRTGCFPYIKYHCSKRGIEDLQFEDAMFRFLKILNLGIPTLAYGLAATILISCSEEVLTSRGPVKLYFLYKESSGARF</sequence>
<dbReference type="Pfam" id="PF15031">
    <property type="entry name" value="DUF4528"/>
    <property type="match status" value="1"/>
</dbReference>
<keyword evidence="1" id="KW-1185">Reference proteome</keyword>
<accession>A0ABM1BED0</accession>
<dbReference type="GeneID" id="106464671"/>
<dbReference type="PANTHER" id="PTHR34651">
    <property type="entry name" value="SIMILAR TO ENSANGP00000021391"/>
    <property type="match status" value="1"/>
</dbReference>